<reference evidence="6" key="1">
    <citation type="journal article" date="2021" name="Front. Microbiol.">
        <title>Comprehensive Comparative Genomics and Phenotyping of Methylobacterium Species.</title>
        <authorList>
            <person name="Alessa O."/>
            <person name="Ogura Y."/>
            <person name="Fujitani Y."/>
            <person name="Takami H."/>
            <person name="Hayashi T."/>
            <person name="Sahin N."/>
            <person name="Tani A."/>
        </authorList>
    </citation>
    <scope>NUCLEOTIDE SEQUENCE</scope>
    <source>
        <strain evidence="6">KCTC 52305</strain>
    </source>
</reference>
<dbReference type="Gene3D" id="1.10.10.10">
    <property type="entry name" value="Winged helix-like DNA-binding domain superfamily/Winged helix DNA-binding domain"/>
    <property type="match status" value="1"/>
</dbReference>
<comment type="caution">
    <text evidence="6">The sequence shown here is derived from an EMBL/GenBank/DDBJ whole genome shotgun (WGS) entry which is preliminary data.</text>
</comment>
<gene>
    <name evidence="6" type="primary">cmpR_2</name>
    <name evidence="6" type="ORF">OPKNFCMD_4546</name>
</gene>
<dbReference type="SUPFAM" id="SSF46785">
    <property type="entry name" value="Winged helix' DNA-binding domain"/>
    <property type="match status" value="1"/>
</dbReference>
<dbReference type="PANTHER" id="PTHR30419">
    <property type="entry name" value="HTH-TYPE TRANSCRIPTIONAL REGULATOR YBHD"/>
    <property type="match status" value="1"/>
</dbReference>
<evidence type="ECO:0000313" key="7">
    <source>
        <dbReference type="Proteomes" id="UP001055167"/>
    </source>
</evidence>
<evidence type="ECO:0000313" key="6">
    <source>
        <dbReference type="EMBL" id="GJD51787.1"/>
    </source>
</evidence>
<proteinExistence type="inferred from homology"/>
<keyword evidence="7" id="KW-1185">Reference proteome</keyword>
<sequence>MNDRALRYFLAVVRTGSVRAAAEVLHVAASAVSRQVIEMEAEIGQPLLERLPRGVVPTEAGRVVAEHAMRQADERLLLGDRLRRLQGLQEGTVRIRCGGGFVADLVENGLTGFSESYAGIAFTVTLGTTDGILAAVAQGDADIGMAYDPPAHPDVRSVVSARQPLLAVLPQDHPMQGTSAVPLGTFATEPAALLPDDHGVRRMLGRVEADGDFRLTPRLVTGSFDLHRRLLVAGLAIGFLPRFVIAAELRAGLLRTIPLREVSLTDVRSHLLIRSGRRLPEATRRLLDHLAQSMIAFQGVSSTHRTHIPHTECETR</sequence>
<dbReference type="Gene3D" id="3.40.190.290">
    <property type="match status" value="1"/>
</dbReference>
<dbReference type="PANTHER" id="PTHR30419:SF8">
    <property type="entry name" value="NITROGEN ASSIMILATION TRANSCRIPTIONAL ACTIVATOR-RELATED"/>
    <property type="match status" value="1"/>
</dbReference>
<dbReference type="Pfam" id="PF03466">
    <property type="entry name" value="LysR_substrate"/>
    <property type="match status" value="1"/>
</dbReference>
<dbReference type="RefSeq" id="WP_128565109.1">
    <property type="nucleotide sequence ID" value="NZ_BPQH01000015.1"/>
</dbReference>
<keyword evidence="2" id="KW-0805">Transcription regulation</keyword>
<dbReference type="Proteomes" id="UP001055167">
    <property type="component" value="Unassembled WGS sequence"/>
</dbReference>
<accession>A0ABQ4R4X8</accession>
<dbReference type="InterPro" id="IPR005119">
    <property type="entry name" value="LysR_subst-bd"/>
</dbReference>
<evidence type="ECO:0000256" key="1">
    <source>
        <dbReference type="ARBA" id="ARBA00009437"/>
    </source>
</evidence>
<dbReference type="InterPro" id="IPR036390">
    <property type="entry name" value="WH_DNA-bd_sf"/>
</dbReference>
<evidence type="ECO:0000256" key="3">
    <source>
        <dbReference type="ARBA" id="ARBA00023125"/>
    </source>
</evidence>
<dbReference type="InterPro" id="IPR036388">
    <property type="entry name" value="WH-like_DNA-bd_sf"/>
</dbReference>
<evidence type="ECO:0000259" key="5">
    <source>
        <dbReference type="PROSITE" id="PS50931"/>
    </source>
</evidence>
<feature type="domain" description="HTH lysR-type" evidence="5">
    <location>
        <begin position="1"/>
        <end position="58"/>
    </location>
</feature>
<keyword evidence="3" id="KW-0238">DNA-binding</keyword>
<protein>
    <submittedName>
        <fullName evidence="6">HTH-type transcriptional activator CmpR</fullName>
    </submittedName>
</protein>
<dbReference type="SUPFAM" id="SSF53850">
    <property type="entry name" value="Periplasmic binding protein-like II"/>
    <property type="match status" value="1"/>
</dbReference>
<evidence type="ECO:0000256" key="4">
    <source>
        <dbReference type="ARBA" id="ARBA00023163"/>
    </source>
</evidence>
<name>A0ABQ4R4X8_9HYPH</name>
<dbReference type="EMBL" id="BPQH01000015">
    <property type="protein sequence ID" value="GJD51787.1"/>
    <property type="molecule type" value="Genomic_DNA"/>
</dbReference>
<organism evidence="6 7">
    <name type="scientific">Methylobacterium crusticola</name>
    <dbReference type="NCBI Taxonomy" id="1697972"/>
    <lineage>
        <taxon>Bacteria</taxon>
        <taxon>Pseudomonadati</taxon>
        <taxon>Pseudomonadota</taxon>
        <taxon>Alphaproteobacteria</taxon>
        <taxon>Hyphomicrobiales</taxon>
        <taxon>Methylobacteriaceae</taxon>
        <taxon>Methylobacterium</taxon>
    </lineage>
</organism>
<comment type="similarity">
    <text evidence="1">Belongs to the LysR transcriptional regulatory family.</text>
</comment>
<dbReference type="Pfam" id="PF00126">
    <property type="entry name" value="HTH_1"/>
    <property type="match status" value="1"/>
</dbReference>
<evidence type="ECO:0000256" key="2">
    <source>
        <dbReference type="ARBA" id="ARBA00023015"/>
    </source>
</evidence>
<dbReference type="InterPro" id="IPR050950">
    <property type="entry name" value="HTH-type_LysR_regulators"/>
</dbReference>
<reference evidence="6" key="2">
    <citation type="submission" date="2021-08" db="EMBL/GenBank/DDBJ databases">
        <authorList>
            <person name="Tani A."/>
            <person name="Ola A."/>
            <person name="Ogura Y."/>
            <person name="Katsura K."/>
            <person name="Hayashi T."/>
        </authorList>
    </citation>
    <scope>NUCLEOTIDE SEQUENCE</scope>
    <source>
        <strain evidence="6">KCTC 52305</strain>
    </source>
</reference>
<dbReference type="PROSITE" id="PS50931">
    <property type="entry name" value="HTH_LYSR"/>
    <property type="match status" value="1"/>
</dbReference>
<keyword evidence="4" id="KW-0804">Transcription</keyword>
<dbReference type="InterPro" id="IPR000847">
    <property type="entry name" value="LysR_HTH_N"/>
</dbReference>